<dbReference type="EMBL" id="PDLM01000004">
    <property type="protein sequence ID" value="RDW79676.1"/>
    <property type="molecule type" value="Genomic_DNA"/>
</dbReference>
<keyword evidence="2" id="KW-0408">Iron</keyword>
<evidence type="ECO:0000256" key="4">
    <source>
        <dbReference type="RuleBase" id="RU004241"/>
    </source>
</evidence>
<dbReference type="GO" id="GO:0000302">
    <property type="term" value="P:response to reactive oxygen species"/>
    <property type="evidence" value="ECO:0007669"/>
    <property type="project" value="TreeGrafter"/>
</dbReference>
<feature type="region of interest" description="Disordered" evidence="6">
    <location>
        <begin position="349"/>
        <end position="370"/>
    </location>
</feature>
<dbReference type="SUPFAM" id="SSF48113">
    <property type="entry name" value="Heme-dependent peroxidases"/>
    <property type="match status" value="1"/>
</dbReference>
<feature type="compositionally biased region" description="Low complexity" evidence="6">
    <location>
        <begin position="350"/>
        <end position="370"/>
    </location>
</feature>
<keyword evidence="5" id="KW-0732">Signal</keyword>
<dbReference type="InterPro" id="IPR010255">
    <property type="entry name" value="Haem_peroxidase_sf"/>
</dbReference>
<comment type="caution">
    <text evidence="8">The sequence shown here is derived from an EMBL/GenBank/DDBJ whole genome shotgun (WGS) entry which is preliminary data.</text>
</comment>
<dbReference type="PANTHER" id="PTHR31356:SF53">
    <property type="entry name" value="HEME PEROXIDASE"/>
    <property type="match status" value="1"/>
</dbReference>
<dbReference type="PROSITE" id="PS50873">
    <property type="entry name" value="PEROXIDASE_4"/>
    <property type="match status" value="1"/>
</dbReference>
<dbReference type="GO" id="GO:0046872">
    <property type="term" value="F:metal ion binding"/>
    <property type="evidence" value="ECO:0007669"/>
    <property type="project" value="UniProtKB-UniRule"/>
</dbReference>
<evidence type="ECO:0000256" key="3">
    <source>
        <dbReference type="ARBA" id="ARBA00023002"/>
    </source>
</evidence>
<dbReference type="GO" id="GO:0034599">
    <property type="term" value="P:cellular response to oxidative stress"/>
    <property type="evidence" value="ECO:0007669"/>
    <property type="project" value="InterPro"/>
</dbReference>
<evidence type="ECO:0000256" key="1">
    <source>
        <dbReference type="ARBA" id="ARBA00022559"/>
    </source>
</evidence>
<keyword evidence="2" id="KW-0349">Heme</keyword>
<reference evidence="8 9" key="1">
    <citation type="journal article" date="2018" name="IMA Fungus">
        <title>IMA Genome-F 9: Draft genome sequence of Annulohypoxylon stygium, Aspergillus mulundensis, Berkeleyomyces basicola (syn. Thielaviopsis basicola), Ceratocystis smalleyi, two Cercospora beticola strains, Coleophoma cylindrospora, Fusarium fracticaudum, Phialophora cf. hyalina, and Morchella septimelata.</title>
        <authorList>
            <person name="Wingfield B.D."/>
            <person name="Bills G.F."/>
            <person name="Dong Y."/>
            <person name="Huang W."/>
            <person name="Nel W.J."/>
            <person name="Swalarsk-Parry B.S."/>
            <person name="Vaghefi N."/>
            <person name="Wilken P.M."/>
            <person name="An Z."/>
            <person name="de Beer Z.W."/>
            <person name="De Vos L."/>
            <person name="Chen L."/>
            <person name="Duong T.A."/>
            <person name="Gao Y."/>
            <person name="Hammerbacher A."/>
            <person name="Kikkert J.R."/>
            <person name="Li Y."/>
            <person name="Li H."/>
            <person name="Li K."/>
            <person name="Li Q."/>
            <person name="Liu X."/>
            <person name="Ma X."/>
            <person name="Naidoo K."/>
            <person name="Pethybridge S.J."/>
            <person name="Sun J."/>
            <person name="Steenkamp E.T."/>
            <person name="van der Nest M.A."/>
            <person name="van Wyk S."/>
            <person name="Wingfield M.J."/>
            <person name="Xiong C."/>
            <person name="Yue Q."/>
            <person name="Zhang X."/>
        </authorList>
    </citation>
    <scope>NUCLEOTIDE SEQUENCE [LARGE SCALE GENOMIC DNA]</scope>
    <source>
        <strain evidence="8 9">BP6252</strain>
    </source>
</reference>
<dbReference type="GO" id="GO:0020037">
    <property type="term" value="F:heme binding"/>
    <property type="evidence" value="ECO:0007669"/>
    <property type="project" value="UniProtKB-UniRule"/>
</dbReference>
<dbReference type="Gene3D" id="1.10.420.10">
    <property type="entry name" value="Peroxidase, domain 2"/>
    <property type="match status" value="1"/>
</dbReference>
<protein>
    <recommendedName>
        <fullName evidence="5">Peroxidase</fullName>
        <ecNumber evidence="5">1.11.1.-</ecNumber>
    </recommendedName>
</protein>
<keyword evidence="9" id="KW-1185">Reference proteome</keyword>
<evidence type="ECO:0000256" key="6">
    <source>
        <dbReference type="SAM" id="MobiDB-lite"/>
    </source>
</evidence>
<evidence type="ECO:0000313" key="9">
    <source>
        <dbReference type="Proteomes" id="UP000256645"/>
    </source>
</evidence>
<feature type="signal peptide" evidence="5">
    <location>
        <begin position="1"/>
        <end position="20"/>
    </location>
</feature>
<dbReference type="AlphaFoldDB" id="A0A3D8S063"/>
<dbReference type="Proteomes" id="UP000256645">
    <property type="component" value="Unassembled WGS sequence"/>
</dbReference>
<feature type="chain" id="PRO_5017495197" description="Peroxidase" evidence="5">
    <location>
        <begin position="21"/>
        <end position="516"/>
    </location>
</feature>
<evidence type="ECO:0000256" key="2">
    <source>
        <dbReference type="ARBA" id="ARBA00022617"/>
    </source>
</evidence>
<gene>
    <name evidence="8" type="ORF">BP6252_04314</name>
</gene>
<name>A0A3D8S063_9HELO</name>
<dbReference type="STRING" id="1849047.A0A3D8S063"/>
<dbReference type="InterPro" id="IPR002016">
    <property type="entry name" value="Haem_peroxidase"/>
</dbReference>
<dbReference type="GO" id="GO:0004601">
    <property type="term" value="F:peroxidase activity"/>
    <property type="evidence" value="ECO:0007669"/>
    <property type="project" value="UniProtKB-KW"/>
</dbReference>
<keyword evidence="1 5" id="KW-0575">Peroxidase</keyword>
<dbReference type="OrthoDB" id="5985073at2759"/>
<dbReference type="Pfam" id="PF00141">
    <property type="entry name" value="peroxidase"/>
    <property type="match status" value="1"/>
</dbReference>
<organism evidence="8 9">
    <name type="scientific">Coleophoma cylindrospora</name>
    <dbReference type="NCBI Taxonomy" id="1849047"/>
    <lineage>
        <taxon>Eukaryota</taxon>
        <taxon>Fungi</taxon>
        <taxon>Dikarya</taxon>
        <taxon>Ascomycota</taxon>
        <taxon>Pezizomycotina</taxon>
        <taxon>Leotiomycetes</taxon>
        <taxon>Helotiales</taxon>
        <taxon>Dermateaceae</taxon>
        <taxon>Coleophoma</taxon>
    </lineage>
</organism>
<dbReference type="PANTHER" id="PTHR31356">
    <property type="entry name" value="THYLAKOID LUMENAL 29 KDA PROTEIN, CHLOROPLASTIC-RELATED"/>
    <property type="match status" value="1"/>
</dbReference>
<evidence type="ECO:0000256" key="5">
    <source>
        <dbReference type="RuleBase" id="RU363051"/>
    </source>
</evidence>
<dbReference type="Gene3D" id="1.10.520.10">
    <property type="match status" value="1"/>
</dbReference>
<evidence type="ECO:0000313" key="8">
    <source>
        <dbReference type="EMBL" id="RDW79676.1"/>
    </source>
</evidence>
<comment type="similarity">
    <text evidence="4">Belongs to the peroxidase family.</text>
</comment>
<evidence type="ECO:0000259" key="7">
    <source>
        <dbReference type="PROSITE" id="PS50873"/>
    </source>
</evidence>
<dbReference type="InterPro" id="IPR044831">
    <property type="entry name" value="Ccp1-like"/>
</dbReference>
<dbReference type="EC" id="1.11.1.-" evidence="5"/>
<keyword evidence="3 5" id="KW-0560">Oxidoreductase</keyword>
<proteinExistence type="inferred from homology"/>
<sequence>MHFLLPKSFFLPLFVTFVGANTNGIDARDIMEEMEHIMVDNGGTNSDGFVAAITPCSNYVGFASNATIRGEQTSAQWVRIVFHDFVTANLAAGTGGLDASVAFESNRAENAGLFINDTIQFTISAYLSMADNLALGIVVSVATCGGSDTGIPLRTGRIDATEAGPAGVPEPTTDLDTTLAQFAAAGFNQSDTIGVTACGHSLGRIHYSNFPTIVDESFVTDTNLDGGEGFDTTPDVFDSSVVNEYLDSTGQLGGPLVTAPNVTDRSDLRLYISDKNATMQAISEEAAFQKTCYSLFERMINTVPSTVTLSDPVTPLVWKAVDVALDINSTGSVSISGLIRNLYTTETPPSTVSYTTGSSTGNSTVQSSTTVNGTGTSLYGNTAYWAFNSTIDSPGTTTLDFETVSYPVNDEIFVLPTQSSVNTTDKSFVISAAALTSLALSDGMTAILYVPTTISGTVSKQVQNVTVAMTEYAMAGDYTLYSGSVTAATAASVVVKVVMGSASSRTVKSKLFVGGI</sequence>
<dbReference type="GO" id="GO:0042744">
    <property type="term" value="P:hydrogen peroxide catabolic process"/>
    <property type="evidence" value="ECO:0007669"/>
    <property type="project" value="TreeGrafter"/>
</dbReference>
<accession>A0A3D8S063</accession>
<feature type="domain" description="Plant heme peroxidase family profile" evidence="7">
    <location>
        <begin position="127"/>
        <end position="340"/>
    </location>
</feature>
<keyword evidence="2" id="KW-0479">Metal-binding</keyword>